<evidence type="ECO:0000313" key="2">
    <source>
        <dbReference type="EMBL" id="CAB5224042.1"/>
    </source>
</evidence>
<proteinExistence type="predicted"/>
<keyword evidence="1" id="KW-0812">Transmembrane</keyword>
<reference evidence="2" key="1">
    <citation type="submission" date="2020-05" db="EMBL/GenBank/DDBJ databases">
        <authorList>
            <person name="Chiriac C."/>
            <person name="Salcher M."/>
            <person name="Ghai R."/>
            <person name="Kavagutti S V."/>
        </authorList>
    </citation>
    <scope>NUCLEOTIDE SEQUENCE</scope>
</reference>
<accession>A0A6J7X0R3</accession>
<evidence type="ECO:0000256" key="1">
    <source>
        <dbReference type="SAM" id="Phobius"/>
    </source>
</evidence>
<protein>
    <submittedName>
        <fullName evidence="2">Uncharacterized protein</fullName>
    </submittedName>
</protein>
<keyword evidence="1" id="KW-0472">Membrane</keyword>
<feature type="transmembrane region" description="Helical" evidence="1">
    <location>
        <begin position="12"/>
        <end position="34"/>
    </location>
</feature>
<dbReference type="EMBL" id="LR798323">
    <property type="protein sequence ID" value="CAB5224042.1"/>
    <property type="molecule type" value="Genomic_DNA"/>
</dbReference>
<sequence>MEQLLPLLQGPAAASVIMGLIIYGAWTFLNNVVVPRVDSMIKENNERYKEIFKQHQDDRDVWLKSIDKIAERLDKMSEVTEEMSKTVEGLHKSITEITQKIQETRNQ</sequence>
<keyword evidence="1" id="KW-1133">Transmembrane helix</keyword>
<gene>
    <name evidence="2" type="ORF">UFOVP390_30</name>
</gene>
<organism evidence="2">
    <name type="scientific">uncultured Caudovirales phage</name>
    <dbReference type="NCBI Taxonomy" id="2100421"/>
    <lineage>
        <taxon>Viruses</taxon>
        <taxon>Duplodnaviria</taxon>
        <taxon>Heunggongvirae</taxon>
        <taxon>Uroviricota</taxon>
        <taxon>Caudoviricetes</taxon>
        <taxon>Peduoviridae</taxon>
        <taxon>Maltschvirus</taxon>
        <taxon>Maltschvirus maltsch</taxon>
    </lineage>
</organism>
<name>A0A6J7X0R3_9CAUD</name>